<feature type="compositionally biased region" description="Polar residues" evidence="1">
    <location>
        <begin position="19"/>
        <end position="28"/>
    </location>
</feature>
<name>A0A1K0GUB4_9BASI</name>
<reference evidence="3" key="1">
    <citation type="submission" date="2016-04" db="EMBL/GenBank/DDBJ databases">
        <authorList>
            <person name="Guldener U."/>
            <person name="Guldener U."/>
        </authorList>
    </citation>
    <scope>NUCLEOTIDE SEQUENCE [LARGE SCALE GENOMIC DNA]</scope>
    <source>
        <strain evidence="3">UB2112</strain>
    </source>
</reference>
<dbReference type="EMBL" id="LT558128">
    <property type="protein sequence ID" value="SAM84111.1"/>
    <property type="molecule type" value="Genomic_DNA"/>
</dbReference>
<protein>
    <submittedName>
        <fullName evidence="2">Uncharacterized protein</fullName>
    </submittedName>
</protein>
<evidence type="ECO:0000313" key="2">
    <source>
        <dbReference type="EMBL" id="SAM84111.1"/>
    </source>
</evidence>
<gene>
    <name evidence="2" type="ORF">UBRO_20811</name>
</gene>
<dbReference type="AlphaFoldDB" id="A0A1K0GUB4"/>
<proteinExistence type="predicted"/>
<organism evidence="2 3">
    <name type="scientific">Ustilago bromivora</name>
    <dbReference type="NCBI Taxonomy" id="307758"/>
    <lineage>
        <taxon>Eukaryota</taxon>
        <taxon>Fungi</taxon>
        <taxon>Dikarya</taxon>
        <taxon>Basidiomycota</taxon>
        <taxon>Ustilaginomycotina</taxon>
        <taxon>Ustilaginomycetes</taxon>
        <taxon>Ustilaginales</taxon>
        <taxon>Ustilaginaceae</taxon>
        <taxon>Ustilago</taxon>
    </lineage>
</organism>
<feature type="compositionally biased region" description="Polar residues" evidence="1">
    <location>
        <begin position="1"/>
        <end position="11"/>
    </location>
</feature>
<sequence>MNASFAESTAPPSCRSHKATSVSSSEEQTLVLTRAETFCVWHSRFPDSHWPDLYQIAFLHTSKISAIGVCCKS</sequence>
<evidence type="ECO:0000256" key="1">
    <source>
        <dbReference type="SAM" id="MobiDB-lite"/>
    </source>
</evidence>
<evidence type="ECO:0000313" key="3">
    <source>
        <dbReference type="Proteomes" id="UP000179920"/>
    </source>
</evidence>
<feature type="region of interest" description="Disordered" evidence="1">
    <location>
        <begin position="1"/>
        <end position="28"/>
    </location>
</feature>
<accession>A0A1K0GUB4</accession>
<dbReference type="Proteomes" id="UP000179920">
    <property type="component" value="Chromosome XII"/>
</dbReference>